<accession>A0A7Z0ISM3</accession>
<feature type="domain" description="AB hydrolase-1" evidence="1">
    <location>
        <begin position="16"/>
        <end position="120"/>
    </location>
</feature>
<proteinExistence type="predicted"/>
<dbReference type="RefSeq" id="WP_179658498.1">
    <property type="nucleotide sequence ID" value="NZ_JACBZR010000001.1"/>
</dbReference>
<dbReference type="InterPro" id="IPR050266">
    <property type="entry name" value="AB_hydrolase_sf"/>
</dbReference>
<evidence type="ECO:0000313" key="2">
    <source>
        <dbReference type="EMBL" id="NYI78096.1"/>
    </source>
</evidence>
<evidence type="ECO:0000313" key="3">
    <source>
        <dbReference type="Proteomes" id="UP000564496"/>
    </source>
</evidence>
<dbReference type="InterPro" id="IPR029058">
    <property type="entry name" value="AB_hydrolase_fold"/>
</dbReference>
<name>A0A7Z0ISM3_9ACTN</name>
<dbReference type="PRINTS" id="PR00111">
    <property type="entry name" value="ABHYDROLASE"/>
</dbReference>
<dbReference type="EMBL" id="JACBZR010000001">
    <property type="protein sequence ID" value="NYI78096.1"/>
    <property type="molecule type" value="Genomic_DNA"/>
</dbReference>
<comment type="caution">
    <text evidence="2">The sequence shown here is derived from an EMBL/GenBank/DDBJ whole genome shotgun (WGS) entry which is preliminary data.</text>
</comment>
<dbReference type="GO" id="GO:0003824">
    <property type="term" value="F:catalytic activity"/>
    <property type="evidence" value="ECO:0007669"/>
    <property type="project" value="UniProtKB-ARBA"/>
</dbReference>
<gene>
    <name evidence="2" type="ORF">BJ988_002744</name>
</gene>
<dbReference type="Pfam" id="PF00561">
    <property type="entry name" value="Abhydrolase_1"/>
    <property type="match status" value="1"/>
</dbReference>
<dbReference type="AlphaFoldDB" id="A0A7Z0ISM3"/>
<dbReference type="SUPFAM" id="SSF53474">
    <property type="entry name" value="alpha/beta-Hydrolases"/>
    <property type="match status" value="1"/>
</dbReference>
<protein>
    <submittedName>
        <fullName evidence="2">Pimeloyl-ACP methyl ester carboxylesterase</fullName>
    </submittedName>
</protein>
<reference evidence="2 3" key="1">
    <citation type="submission" date="2020-07" db="EMBL/GenBank/DDBJ databases">
        <title>Sequencing the genomes of 1000 actinobacteria strains.</title>
        <authorList>
            <person name="Klenk H.-P."/>
        </authorList>
    </citation>
    <scope>NUCLEOTIDE SEQUENCE [LARGE SCALE GENOMIC DNA]</scope>
    <source>
        <strain evidence="2 3">DSM 26487</strain>
    </source>
</reference>
<keyword evidence="3" id="KW-1185">Reference proteome</keyword>
<organism evidence="2 3">
    <name type="scientific">Nocardioides panzhihuensis</name>
    <dbReference type="NCBI Taxonomy" id="860243"/>
    <lineage>
        <taxon>Bacteria</taxon>
        <taxon>Bacillati</taxon>
        <taxon>Actinomycetota</taxon>
        <taxon>Actinomycetes</taxon>
        <taxon>Propionibacteriales</taxon>
        <taxon>Nocardioidaceae</taxon>
        <taxon>Nocardioides</taxon>
    </lineage>
</organism>
<dbReference type="InterPro" id="IPR000073">
    <property type="entry name" value="AB_hydrolase_1"/>
</dbReference>
<dbReference type="Gene3D" id="3.40.50.1820">
    <property type="entry name" value="alpha/beta hydrolase"/>
    <property type="match status" value="1"/>
</dbReference>
<dbReference type="GO" id="GO:0016020">
    <property type="term" value="C:membrane"/>
    <property type="evidence" value="ECO:0007669"/>
    <property type="project" value="TreeGrafter"/>
</dbReference>
<dbReference type="PANTHER" id="PTHR43798">
    <property type="entry name" value="MONOACYLGLYCEROL LIPASE"/>
    <property type="match status" value="1"/>
</dbReference>
<evidence type="ECO:0000259" key="1">
    <source>
        <dbReference type="Pfam" id="PF00561"/>
    </source>
</evidence>
<dbReference type="Proteomes" id="UP000564496">
    <property type="component" value="Unassembled WGS sequence"/>
</dbReference>
<dbReference type="PANTHER" id="PTHR43798:SF33">
    <property type="entry name" value="HYDROLASE, PUTATIVE (AFU_ORTHOLOGUE AFUA_2G14860)-RELATED"/>
    <property type="match status" value="1"/>
</dbReference>
<sequence length="273" mass="28926">MSELTVRTWGPRSEQPVVIAIHGITATHLAWPFLAAALLDRRVVAPDLRGRGGSRMLPAPYGLAAHADDVAALIREVTPDGPADVVGHSMGGFIAVVLAQRHPDLVGRLVLVDGGLPFAPTELETTRAAVELIKARLGATYSSPDEYVALFQQHPAFSHDWSPEARAYATYDAVERSPGAYGSSASLEAVLADQADIESGPVLGHALAHLPAATFLHAPRGFVDDPPGLYAPATVEQLAQVFPQVEMVPVESVNHYTIVMSRRGAEAIASVLA</sequence>